<dbReference type="EMBL" id="BLIY01000022">
    <property type="protein sequence ID" value="GFE55430.1"/>
    <property type="molecule type" value="Genomic_DNA"/>
</dbReference>
<name>A0A9W5TD98_BABOV</name>
<dbReference type="OrthoDB" id="361369at2759"/>
<dbReference type="AlphaFoldDB" id="A0A9W5TD98"/>
<keyword evidence="2" id="KW-1185">Reference proteome</keyword>
<protein>
    <submittedName>
        <fullName evidence="1">Translation initiation factor EIF-2B, putative</fullName>
    </submittedName>
</protein>
<organism evidence="1 2">
    <name type="scientific">Babesia ovis</name>
    <dbReference type="NCBI Taxonomy" id="5869"/>
    <lineage>
        <taxon>Eukaryota</taxon>
        <taxon>Sar</taxon>
        <taxon>Alveolata</taxon>
        <taxon>Apicomplexa</taxon>
        <taxon>Aconoidasida</taxon>
        <taxon>Piroplasmida</taxon>
        <taxon>Babesiidae</taxon>
        <taxon>Babesia</taxon>
    </lineage>
</organism>
<accession>A0A9W5TD98</accession>
<comment type="caution">
    <text evidence="1">The sequence shown here is derived from an EMBL/GenBank/DDBJ whole genome shotgun (WGS) entry which is preliminary data.</text>
</comment>
<keyword evidence="1" id="KW-0648">Protein biosynthesis</keyword>
<gene>
    <name evidence="1" type="ORF">BaOVIS_028340</name>
</gene>
<evidence type="ECO:0000313" key="1">
    <source>
        <dbReference type="EMBL" id="GFE55430.1"/>
    </source>
</evidence>
<dbReference type="GO" id="GO:0003743">
    <property type="term" value="F:translation initiation factor activity"/>
    <property type="evidence" value="ECO:0007669"/>
    <property type="project" value="UniProtKB-KW"/>
</dbReference>
<proteinExistence type="predicted"/>
<dbReference type="Proteomes" id="UP001057455">
    <property type="component" value="Unassembled WGS sequence"/>
</dbReference>
<sequence length="1266" mass="143836">MPISHCCHLISSIELRYSADTRLPSSVLRAFKHPRVYDNDGNATATAAPSRDSLDSSNALIDEVTRCNRILQSHGYRLIDQNKDGFVKIQKIGFPDRNYKRSRDELDQQDNSQSLTNVENSEDGLSRILDIARKAMVYHICLYDDNSLDAENPTTRLSQGSREPYKIRKNSTYEMLYGLNDCLIQLRKKSCEQMEAILITEEYSGIFTNEEIVITRSTMGFRDLINDEGIKYNSIYRAAATAPAKLGLSQREMSHDDIVNGYLKMPILSQSQESRLLDDSLAVVEYTQDTNTEYNENVSKETFFKALNLPISDEYDVNVMFVRGRHQCSKLLRFLEKQSQNALLKMKKSSVFAAPVKLVLTNFPVLFSKLQELRVSWDDKELGMGNTDYGIHIKGLVLPAVLNSVFKLVRRLQSQGMIREASLAISYNTDLDSELHEDCLQISDNNRIYKNFMANINFLEKNYQQMYSVLRKMMPYTNFVVQKGRVSVPARGALRKHGSICLPHSSSYGEFGSRSLYLSDIPRSLQHDDHSSRRNASVASDKIVVLKDTLYTNLSGIKFVIEHLEGADAIKVMPTKLLVSESLSRVISVDASDAGKYPHTLKCYIDLYPAIDYGKSHAVLQHVEPYHLTNLVWLMGYLLHSGAYLPLFDRHFIPENVTENMSEKSFTHISISPRSNGEEFNAMFEEALLSEKFMLDLTTTGSDPLAQQSYISKLVQRLSFNKRFQTVFGISFMEHSMDKLQLARSGDVKRKVSTELAISDTVDTSTQYSTQLSSSWHTLLQRSQSGALGRNSTMISDSTQATISQEDIDTQSQINNPESADEPIGFRNMFPTITSDEVVNLQLNHSDSFGSVSSTTRAHGRLHHCVFHFDTKAPFKGTNDINALQQEIENMQRAEAKQGTKVADRHHIVFVFLVPKQTRVLVSTRIKLVKDVINSSDIVFILGEQKIEESMEYNILNSKHYIDSLKKENVANKVGEYNEKCGITYSFVVGIDILDQHVFRLYQELDKDMVCHLYYISMDSDITITKELAMVDATQSLLGITRNKLPRKRIHEKFVSYSWICDSYMAGCIDLKREVNDIHCLTVNEGKLMDPYYCITLNTNDKPDIIGSLRFCAAYQHVKFLWGWSIYVLSLRNQVITDDDILLYKNHCGIRITTHGSLDSIANAISSQLESDLRQYNLTEDDVSSFLPHPRIYTNVVVLMGDPMWHPSDLEQETEHCDYKDGCLKVTFGGKVVCLGKYDGIPLVMSTWMTDTLCQSKPAPIHNYTI</sequence>
<evidence type="ECO:0000313" key="2">
    <source>
        <dbReference type="Proteomes" id="UP001057455"/>
    </source>
</evidence>
<reference evidence="1" key="1">
    <citation type="submission" date="2019-12" db="EMBL/GenBank/DDBJ databases">
        <title>Genome sequence of Babesia ovis.</title>
        <authorList>
            <person name="Yamagishi J."/>
            <person name="Sevinc F."/>
            <person name="Xuan X."/>
        </authorList>
    </citation>
    <scope>NUCLEOTIDE SEQUENCE</scope>
    <source>
        <strain evidence="1">Selcuk</strain>
    </source>
</reference>
<keyword evidence="1" id="KW-0396">Initiation factor</keyword>